<sequence length="151" mass="16484">MVSSHSLRNALRVFWQAALSKLNRIQPPAVRVLMGKRCVRRVGGGEVAAGLYETAEGVEPGGGEGRVVRAERTLAAALRRAMPLNRQQQGSARSTVAAHAAHRATAPFPASLDFIVPHVFISVEFYSFASGLRQNLYRRNGQCVPVRAFYP</sequence>
<accession>A0A212L824</accession>
<reference evidence="1" key="1">
    <citation type="submission" date="2016-08" db="EMBL/GenBank/DDBJ databases">
        <authorList>
            <person name="Seilhamer J.J."/>
        </authorList>
    </citation>
    <scope>NUCLEOTIDE SEQUENCE</scope>
    <source>
        <strain evidence="1">86-1</strain>
    </source>
</reference>
<proteinExistence type="predicted"/>
<evidence type="ECO:0000313" key="1">
    <source>
        <dbReference type="EMBL" id="SCM73655.1"/>
    </source>
</evidence>
<dbReference type="EMBL" id="FMJC01000002">
    <property type="protein sequence ID" value="SCM73655.1"/>
    <property type="molecule type" value="Genomic_DNA"/>
</dbReference>
<organism evidence="1">
    <name type="scientific">uncultured Desulfovibrio sp</name>
    <dbReference type="NCBI Taxonomy" id="167968"/>
    <lineage>
        <taxon>Bacteria</taxon>
        <taxon>Pseudomonadati</taxon>
        <taxon>Thermodesulfobacteriota</taxon>
        <taxon>Desulfovibrionia</taxon>
        <taxon>Desulfovibrionales</taxon>
        <taxon>Desulfovibrionaceae</taxon>
        <taxon>Desulfovibrio</taxon>
        <taxon>environmental samples</taxon>
    </lineage>
</organism>
<gene>
    <name evidence="1" type="ORF">KL86DES1_21441</name>
</gene>
<dbReference type="AlphaFoldDB" id="A0A212L824"/>
<name>A0A212L824_9BACT</name>
<protein>
    <submittedName>
        <fullName evidence="1">Uncharacterized protein</fullName>
    </submittedName>
</protein>